<dbReference type="Proteomes" id="UP001140094">
    <property type="component" value="Unassembled WGS sequence"/>
</dbReference>
<accession>A0A9W8LQG0</accession>
<dbReference type="InterPro" id="IPR016040">
    <property type="entry name" value="NAD(P)-bd_dom"/>
</dbReference>
<comment type="caution">
    <text evidence="2">The sequence shown here is derived from an EMBL/GenBank/DDBJ whole genome shotgun (WGS) entry which is preliminary data.</text>
</comment>
<gene>
    <name evidence="2" type="ORF">H4R20_007169</name>
</gene>
<dbReference type="AlphaFoldDB" id="A0A9W8LQG0"/>
<feature type="domain" description="NAD(P)-binding" evidence="1">
    <location>
        <begin position="7"/>
        <end position="213"/>
    </location>
</feature>
<name>A0A9W8LQG0_9FUNG</name>
<dbReference type="Pfam" id="PF13460">
    <property type="entry name" value="NAD_binding_10"/>
    <property type="match status" value="1"/>
</dbReference>
<organism evidence="2 3">
    <name type="scientific">Coemansia guatemalensis</name>
    <dbReference type="NCBI Taxonomy" id="2761395"/>
    <lineage>
        <taxon>Eukaryota</taxon>
        <taxon>Fungi</taxon>
        <taxon>Fungi incertae sedis</taxon>
        <taxon>Zoopagomycota</taxon>
        <taxon>Kickxellomycotina</taxon>
        <taxon>Kickxellomycetes</taxon>
        <taxon>Kickxellales</taxon>
        <taxon>Kickxellaceae</taxon>
        <taxon>Coemansia</taxon>
    </lineage>
</organism>
<keyword evidence="3" id="KW-1185">Reference proteome</keyword>
<dbReference type="EMBL" id="JANBUO010003786">
    <property type="protein sequence ID" value="KAJ2789503.1"/>
    <property type="molecule type" value="Genomic_DNA"/>
</dbReference>
<reference evidence="2" key="1">
    <citation type="submission" date="2022-07" db="EMBL/GenBank/DDBJ databases">
        <title>Phylogenomic reconstructions and comparative analyses of Kickxellomycotina fungi.</title>
        <authorList>
            <person name="Reynolds N.K."/>
            <person name="Stajich J.E."/>
            <person name="Barry K."/>
            <person name="Grigoriev I.V."/>
            <person name="Crous P."/>
            <person name="Smith M.E."/>
        </authorList>
    </citation>
    <scope>NUCLEOTIDE SEQUENCE</scope>
    <source>
        <strain evidence="2">NRRL 1565</strain>
    </source>
</reference>
<dbReference type="InterPro" id="IPR036291">
    <property type="entry name" value="NAD(P)-bd_dom_sf"/>
</dbReference>
<evidence type="ECO:0000259" key="1">
    <source>
        <dbReference type="Pfam" id="PF13460"/>
    </source>
</evidence>
<dbReference type="SUPFAM" id="SSF51735">
    <property type="entry name" value="NAD(P)-binding Rossmann-fold domains"/>
    <property type="match status" value="1"/>
</dbReference>
<proteinExistence type="predicted"/>
<dbReference type="PANTHER" id="PTHR15020:SF50">
    <property type="entry name" value="UPF0659 PROTEIN YMR090W"/>
    <property type="match status" value="1"/>
</dbReference>
<evidence type="ECO:0000313" key="2">
    <source>
        <dbReference type="EMBL" id="KAJ2789503.1"/>
    </source>
</evidence>
<dbReference type="PANTHER" id="PTHR15020">
    <property type="entry name" value="FLAVIN REDUCTASE-RELATED"/>
    <property type="match status" value="1"/>
</dbReference>
<protein>
    <recommendedName>
        <fullName evidence="1">NAD(P)-binding domain-containing protein</fullName>
    </recommendedName>
</protein>
<dbReference type="Gene3D" id="3.40.50.720">
    <property type="entry name" value="NAD(P)-binding Rossmann-like Domain"/>
    <property type="match status" value="1"/>
</dbReference>
<sequence>MRIAVIGGMGAVAQELIVQAMEEGHFVSWYLKPTDELPDRTLESDESYTQVLRIVRGDWDDESKYNEVLDGCDAVAVALDLQHTKPEQFVPTQRLVQKAMWHNSIKRIVLVTSHGAGESSRNLDWGFWAKLNVNQILYLFLNILSLCWSVVAQYTEQERVLRGDDQLVYTILRPATVTDGQMTGTYLASPQHVFGGYISAADVADCILKALDHDMDAGQSFSIAYSSRVA</sequence>
<evidence type="ECO:0000313" key="3">
    <source>
        <dbReference type="Proteomes" id="UP001140094"/>
    </source>
</evidence>
<dbReference type="OrthoDB" id="63935at2759"/>